<organism evidence="1 2">
    <name type="scientific">Terrabacter tumescens</name>
    <dbReference type="NCBI Taxonomy" id="60443"/>
    <lineage>
        <taxon>Bacteria</taxon>
        <taxon>Bacillati</taxon>
        <taxon>Actinomycetota</taxon>
        <taxon>Actinomycetes</taxon>
        <taxon>Micrococcales</taxon>
        <taxon>Intrasporangiaceae</taxon>
        <taxon>Terrabacter</taxon>
    </lineage>
</organism>
<dbReference type="EMBL" id="BMNZ01000006">
    <property type="protein sequence ID" value="GGN03233.1"/>
    <property type="molecule type" value="Genomic_DNA"/>
</dbReference>
<evidence type="ECO:0000313" key="1">
    <source>
        <dbReference type="EMBL" id="GGN03233.1"/>
    </source>
</evidence>
<sequence length="117" mass="12132">MTRYSFDTHGVSRERLALSHDPAELSACASAVASAGTAAAVALGDGAEGLRVAVERFRVVHAHAFDALADAAAALGDRLDRSTLEMRSVELLVTAGFSAVTTDVPAAHGDSTRPELR</sequence>
<name>A0ABQ2I7Y9_9MICO</name>
<proteinExistence type="predicted"/>
<dbReference type="Proteomes" id="UP000623461">
    <property type="component" value="Unassembled WGS sequence"/>
</dbReference>
<comment type="caution">
    <text evidence="1">The sequence shown here is derived from an EMBL/GenBank/DDBJ whole genome shotgun (WGS) entry which is preliminary data.</text>
</comment>
<accession>A0ABQ2I7Y9</accession>
<gene>
    <name evidence="1" type="ORF">GCM10009721_33170</name>
</gene>
<evidence type="ECO:0000313" key="2">
    <source>
        <dbReference type="Proteomes" id="UP000623461"/>
    </source>
</evidence>
<dbReference type="RefSeq" id="WP_030202756.1">
    <property type="nucleotide sequence ID" value="NZ_BMNZ01000006.1"/>
</dbReference>
<keyword evidence="2" id="KW-1185">Reference proteome</keyword>
<protein>
    <submittedName>
        <fullName evidence="1">Uncharacterized protein</fullName>
    </submittedName>
</protein>
<reference evidence="2" key="1">
    <citation type="journal article" date="2019" name="Int. J. Syst. Evol. Microbiol.">
        <title>The Global Catalogue of Microorganisms (GCM) 10K type strain sequencing project: providing services to taxonomists for standard genome sequencing and annotation.</title>
        <authorList>
            <consortium name="The Broad Institute Genomics Platform"/>
            <consortium name="The Broad Institute Genome Sequencing Center for Infectious Disease"/>
            <person name="Wu L."/>
            <person name="Ma J."/>
        </authorList>
    </citation>
    <scope>NUCLEOTIDE SEQUENCE [LARGE SCALE GENOMIC DNA]</scope>
    <source>
        <strain evidence="2">JCM 1365</strain>
    </source>
</reference>